<protein>
    <submittedName>
        <fullName evidence="1">Uncharacterized protein</fullName>
    </submittedName>
</protein>
<evidence type="ECO:0000313" key="1">
    <source>
        <dbReference type="EMBL" id="PIO12896.1"/>
    </source>
</evidence>
<dbReference type="OrthoDB" id="272810at2759"/>
<proteinExistence type="predicted"/>
<gene>
    <name evidence="1" type="ORF">AB205_0123360</name>
</gene>
<organism evidence="1 2">
    <name type="scientific">Aquarana catesbeiana</name>
    <name type="common">American bullfrog</name>
    <name type="synonym">Rana catesbeiana</name>
    <dbReference type="NCBI Taxonomy" id="8400"/>
    <lineage>
        <taxon>Eukaryota</taxon>
        <taxon>Metazoa</taxon>
        <taxon>Chordata</taxon>
        <taxon>Craniata</taxon>
        <taxon>Vertebrata</taxon>
        <taxon>Euteleostomi</taxon>
        <taxon>Amphibia</taxon>
        <taxon>Batrachia</taxon>
        <taxon>Anura</taxon>
        <taxon>Neobatrachia</taxon>
        <taxon>Ranoidea</taxon>
        <taxon>Ranidae</taxon>
        <taxon>Aquarana</taxon>
    </lineage>
</organism>
<name>A0A2G9QBE5_AQUCT</name>
<dbReference type="AlphaFoldDB" id="A0A2G9QBE5"/>
<dbReference type="Proteomes" id="UP000228934">
    <property type="component" value="Unassembled WGS sequence"/>
</dbReference>
<feature type="non-terminal residue" evidence="1">
    <location>
        <position position="283"/>
    </location>
</feature>
<evidence type="ECO:0000313" key="2">
    <source>
        <dbReference type="Proteomes" id="UP000228934"/>
    </source>
</evidence>
<feature type="non-terminal residue" evidence="1">
    <location>
        <position position="1"/>
    </location>
</feature>
<sequence>VQNSGVRYIRSAELRSALHTECRIQECATYGVHNSGVRYIQSAEFRSALHTECRVQECATYRVQNSGVRYIRSAEFRSVLHTECRIQECATYGVQNSGSAEFRSGLHTECRTQECATYRVQNSGVRYIRSAEFRSVLRTECRVQECAMYRVQSSGVCYIQIWHQHCGCLQVERREISECLFTDIPFLLANQKQHVKQGCQTQLHCGPHQHYSVRAGLSPSFSELAAQLSAYCQLLSLHSDSPVDDILLVSPAYLSRPVQMISAFALVTSLETLSCVPVKDLLG</sequence>
<accession>A0A2G9QBE5</accession>
<reference evidence="2" key="1">
    <citation type="journal article" date="2017" name="Nat. Commun.">
        <title>The North American bullfrog draft genome provides insight into hormonal regulation of long noncoding RNA.</title>
        <authorList>
            <person name="Hammond S.A."/>
            <person name="Warren R.L."/>
            <person name="Vandervalk B.P."/>
            <person name="Kucuk E."/>
            <person name="Khan H."/>
            <person name="Gibb E.A."/>
            <person name="Pandoh P."/>
            <person name="Kirk H."/>
            <person name="Zhao Y."/>
            <person name="Jones M."/>
            <person name="Mungall A.J."/>
            <person name="Coope R."/>
            <person name="Pleasance S."/>
            <person name="Moore R.A."/>
            <person name="Holt R.A."/>
            <person name="Round J.M."/>
            <person name="Ohora S."/>
            <person name="Walle B.V."/>
            <person name="Veldhoen N."/>
            <person name="Helbing C.C."/>
            <person name="Birol I."/>
        </authorList>
    </citation>
    <scope>NUCLEOTIDE SEQUENCE [LARGE SCALE GENOMIC DNA]</scope>
</reference>
<dbReference type="EMBL" id="KZ060055">
    <property type="protein sequence ID" value="PIO12896.1"/>
    <property type="molecule type" value="Genomic_DNA"/>
</dbReference>
<keyword evidence="2" id="KW-1185">Reference proteome</keyword>